<evidence type="ECO:0000256" key="6">
    <source>
        <dbReference type="SAM" id="Coils"/>
    </source>
</evidence>
<comment type="subunit">
    <text evidence="1">Self-associates forming complexes of several hundred monomers.</text>
</comment>
<organism evidence="9 10">
    <name type="scientific">Aquatica leii</name>
    <dbReference type="NCBI Taxonomy" id="1421715"/>
    <lineage>
        <taxon>Eukaryota</taxon>
        <taxon>Metazoa</taxon>
        <taxon>Ecdysozoa</taxon>
        <taxon>Arthropoda</taxon>
        <taxon>Hexapoda</taxon>
        <taxon>Insecta</taxon>
        <taxon>Pterygota</taxon>
        <taxon>Neoptera</taxon>
        <taxon>Endopterygota</taxon>
        <taxon>Coleoptera</taxon>
        <taxon>Polyphaga</taxon>
        <taxon>Elateriformia</taxon>
        <taxon>Elateroidea</taxon>
        <taxon>Lampyridae</taxon>
        <taxon>Luciolinae</taxon>
        <taxon>Aquatica</taxon>
    </lineage>
</organism>
<feature type="region of interest" description="Disordered" evidence="7">
    <location>
        <begin position="412"/>
        <end position="432"/>
    </location>
</feature>
<evidence type="ECO:0000256" key="2">
    <source>
        <dbReference type="ARBA" id="ARBA00016807"/>
    </source>
</evidence>
<comment type="function">
    <text evidence="5">Involved in transvection phenomena (= synapsis-dependent gene expression), where the synaptic pairing of chromosomes carrying genes with which zeste interacts influences the expression of these genes. Zeste binds to DNA and stimulates transcription from a nearby promoter.</text>
</comment>
<accession>A0AAN7QJ58</accession>
<evidence type="ECO:0000256" key="3">
    <source>
        <dbReference type="ARBA" id="ARBA00023015"/>
    </source>
</evidence>
<keyword evidence="4" id="KW-0804">Transcription</keyword>
<feature type="domain" description="SAP" evidence="8">
    <location>
        <begin position="6"/>
        <end position="40"/>
    </location>
</feature>
<dbReference type="InterPro" id="IPR003034">
    <property type="entry name" value="SAP_dom"/>
</dbReference>
<feature type="region of interest" description="Disordered" evidence="7">
    <location>
        <begin position="589"/>
        <end position="611"/>
    </location>
</feature>
<feature type="compositionally biased region" description="Polar residues" evidence="7">
    <location>
        <begin position="589"/>
        <end position="599"/>
    </location>
</feature>
<sequence length="679" mass="76931">MTKTKISKLKVNDLKCSLNKMRILSTGKKSELVDRLKHALNSSYVDIDSLSEDQRVKPASTKKKYKYIDCLNQKLKFLEQKVLKLEKKLKNVLTVNKKCIQQNVKNAVKQEIGLKKYSSELKHNIVTKKCKEIGYGINTHTSDTSNQGKDIDTSSFLSKNTCNNILNKIMPTNKISNTRRNVLILSDSHGRGCAEKMQEHLGNNFQIQCWFKPNSNFEKVTESIIPLTNGFTKNDFVIIMMAGGNNALKGNKINKNSIENVMKCSNFTNLFLVSIPIWQGKPVLNQLIYNLNLNFYHLSNEYSNVFIDVNDIISPKDYVRHGLHLNVNGKEKICKYVSGVILQQLQLYDEKYYKQCEHINYNNLKTIVPSLATSNEKLESIAANLNAVPGGVQKSWSSWKKSWQDIRSRTKTKLASIKRHSNPTDGDEAHPETMTELEKNLLAIIKPVSIEGHQNVGQSMAEYSDAVFVSEIMNLESEAIAIQFPSEAPSLPSAIPSPPEQIRSEEQSGKLKKYSLPTLHLPGYVRRKGDEFLNTVSEVKKHFVTPEKLREAISGVHGSPLKSIGDSPRASLILPQRTYGRKRLFETSSVDMQPPSTSRETIDLSKTMDQPSTSKHEWTHIEEMGPQKISSTEDELSKDVAKRRYPERIRTPNHMYLATDAISEPITVKEDLFGNMQLE</sequence>
<dbReference type="Proteomes" id="UP001353858">
    <property type="component" value="Unassembled WGS sequence"/>
</dbReference>
<dbReference type="SMART" id="SM00513">
    <property type="entry name" value="SAP"/>
    <property type="match status" value="1"/>
</dbReference>
<keyword evidence="10" id="KW-1185">Reference proteome</keyword>
<dbReference type="SUPFAM" id="SSF52266">
    <property type="entry name" value="SGNH hydrolase"/>
    <property type="match status" value="1"/>
</dbReference>
<evidence type="ECO:0000259" key="8">
    <source>
        <dbReference type="PROSITE" id="PS50800"/>
    </source>
</evidence>
<feature type="coiled-coil region" evidence="6">
    <location>
        <begin position="68"/>
        <end position="95"/>
    </location>
</feature>
<dbReference type="AlphaFoldDB" id="A0AAN7QJ58"/>
<evidence type="ECO:0000256" key="5">
    <source>
        <dbReference type="ARBA" id="ARBA00025466"/>
    </source>
</evidence>
<dbReference type="PROSITE" id="PS50800">
    <property type="entry name" value="SAP"/>
    <property type="match status" value="1"/>
</dbReference>
<dbReference type="InterPro" id="IPR036514">
    <property type="entry name" value="SGNH_hydro_sf"/>
</dbReference>
<dbReference type="InterPro" id="IPR028002">
    <property type="entry name" value="Myb_DNA-bind_5"/>
</dbReference>
<proteinExistence type="predicted"/>
<keyword evidence="3" id="KW-0805">Transcription regulation</keyword>
<dbReference type="Gene3D" id="3.40.50.1110">
    <property type="entry name" value="SGNH hydrolase"/>
    <property type="match status" value="1"/>
</dbReference>
<evidence type="ECO:0000256" key="7">
    <source>
        <dbReference type="SAM" id="MobiDB-lite"/>
    </source>
</evidence>
<evidence type="ECO:0000256" key="1">
    <source>
        <dbReference type="ARBA" id="ARBA00011764"/>
    </source>
</evidence>
<gene>
    <name evidence="9" type="ORF">RN001_008664</name>
</gene>
<comment type="caution">
    <text evidence="9">The sequence shown here is derived from an EMBL/GenBank/DDBJ whole genome shotgun (WGS) entry which is preliminary data.</text>
</comment>
<dbReference type="InterPro" id="IPR036361">
    <property type="entry name" value="SAP_dom_sf"/>
</dbReference>
<evidence type="ECO:0000256" key="4">
    <source>
        <dbReference type="ARBA" id="ARBA00023163"/>
    </source>
</evidence>
<protein>
    <recommendedName>
        <fullName evidence="2">Regulatory protein zeste</fullName>
    </recommendedName>
</protein>
<feature type="compositionally biased region" description="Basic residues" evidence="7">
    <location>
        <begin position="412"/>
        <end position="421"/>
    </location>
</feature>
<keyword evidence="6" id="KW-0175">Coiled coil</keyword>
<evidence type="ECO:0000313" key="10">
    <source>
        <dbReference type="Proteomes" id="UP001353858"/>
    </source>
</evidence>
<dbReference type="EMBL" id="JARPUR010000003">
    <property type="protein sequence ID" value="KAK4880518.1"/>
    <property type="molecule type" value="Genomic_DNA"/>
</dbReference>
<dbReference type="Gene3D" id="1.10.720.30">
    <property type="entry name" value="SAP domain"/>
    <property type="match status" value="1"/>
</dbReference>
<name>A0AAN7QJ58_9COLE</name>
<evidence type="ECO:0000313" key="9">
    <source>
        <dbReference type="EMBL" id="KAK4880518.1"/>
    </source>
</evidence>
<dbReference type="Pfam" id="PF13873">
    <property type="entry name" value="Myb_DNA-bind_5"/>
    <property type="match status" value="1"/>
</dbReference>
<dbReference type="Pfam" id="PF02037">
    <property type="entry name" value="SAP"/>
    <property type="match status" value="1"/>
</dbReference>
<dbReference type="SUPFAM" id="SSF68906">
    <property type="entry name" value="SAP domain"/>
    <property type="match status" value="1"/>
</dbReference>
<reference evidence="10" key="1">
    <citation type="submission" date="2023-01" db="EMBL/GenBank/DDBJ databases">
        <title>Key to firefly adult light organ development and bioluminescence: homeobox transcription factors regulate luciferase expression and transportation to peroxisome.</title>
        <authorList>
            <person name="Fu X."/>
        </authorList>
    </citation>
    <scope>NUCLEOTIDE SEQUENCE [LARGE SCALE GENOMIC DNA]</scope>
</reference>